<organism evidence="4 5">
    <name type="scientific">Guptibacillus hwajinpoensis</name>
    <dbReference type="NCBI Taxonomy" id="208199"/>
    <lineage>
        <taxon>Bacteria</taxon>
        <taxon>Bacillati</taxon>
        <taxon>Bacillota</taxon>
        <taxon>Bacilli</taxon>
        <taxon>Bacillales</taxon>
        <taxon>Guptibacillaceae</taxon>
        <taxon>Guptibacillus</taxon>
    </lineage>
</organism>
<dbReference type="InterPro" id="IPR024425">
    <property type="entry name" value="LiaF-like_C"/>
</dbReference>
<dbReference type="InterPro" id="IPR054331">
    <property type="entry name" value="LiaF_TM"/>
</dbReference>
<proteinExistence type="predicted"/>
<feature type="transmembrane region" description="Helical" evidence="1">
    <location>
        <begin position="91"/>
        <end position="111"/>
    </location>
</feature>
<feature type="domain" description="Cell wall-active antibiotics response LiaF-like C-terminal" evidence="2">
    <location>
        <begin position="125"/>
        <end position="236"/>
    </location>
</feature>
<sequence length="239" mass="27637">MKRIQTGRFLAATFFVGLGIFLLLINLGIISMEMTEAIVFFYPFLLLLLGGKYLLEALMPSMKRKKWTTGTFLFIIGLLLVLDRFNMIQFSLWNIWKLWPLIFVLIGFKILGQFRKSQGFSLVRDHSYNKPNWEVRSMNDWSFVCDYDFDFSTTLIPEKEVVINLSGFVGDINVILPEDLPFRVVGSAHVLSATIDKHNQDNVGKGHAITYETDDFNDALQRIVFYLDFSVLDLRVDRI</sequence>
<evidence type="ECO:0000313" key="5">
    <source>
        <dbReference type="Proteomes" id="UP000447833"/>
    </source>
</evidence>
<evidence type="ECO:0000259" key="2">
    <source>
        <dbReference type="Pfam" id="PF09922"/>
    </source>
</evidence>
<keyword evidence="1" id="KW-0812">Transmembrane</keyword>
<evidence type="ECO:0000259" key="3">
    <source>
        <dbReference type="Pfam" id="PF22570"/>
    </source>
</evidence>
<evidence type="ECO:0008006" key="6">
    <source>
        <dbReference type="Google" id="ProtNLM"/>
    </source>
</evidence>
<dbReference type="EMBL" id="WMEY01000007">
    <property type="protein sequence ID" value="MYL65414.1"/>
    <property type="molecule type" value="Genomic_DNA"/>
</dbReference>
<feature type="transmembrane region" description="Helical" evidence="1">
    <location>
        <begin position="37"/>
        <end position="55"/>
    </location>
</feature>
<feature type="domain" description="LiaF transmembrane" evidence="3">
    <location>
        <begin position="11"/>
        <end position="113"/>
    </location>
</feature>
<name>A0A845F3U9_9BACL</name>
<gene>
    <name evidence="4" type="ORF">GLW07_18810</name>
</gene>
<reference evidence="4 5" key="1">
    <citation type="submission" date="2019-11" db="EMBL/GenBank/DDBJ databases">
        <title>Genome sequences of 17 halophilic strains isolated from different environments.</title>
        <authorList>
            <person name="Furrow R.E."/>
        </authorList>
    </citation>
    <scope>NUCLEOTIDE SEQUENCE [LARGE SCALE GENOMIC DNA]</scope>
    <source>
        <strain evidence="4 5">22506_14_FS</strain>
    </source>
</reference>
<evidence type="ECO:0000313" key="4">
    <source>
        <dbReference type="EMBL" id="MYL65414.1"/>
    </source>
</evidence>
<dbReference type="RefSeq" id="WP_160920780.1">
    <property type="nucleotide sequence ID" value="NZ_WMEY01000007.1"/>
</dbReference>
<accession>A0A845F3U9</accession>
<comment type="caution">
    <text evidence="4">The sequence shown here is derived from an EMBL/GenBank/DDBJ whole genome shotgun (WGS) entry which is preliminary data.</text>
</comment>
<dbReference type="Pfam" id="PF09922">
    <property type="entry name" value="LiaF-like_C"/>
    <property type="match status" value="1"/>
</dbReference>
<feature type="transmembrane region" description="Helical" evidence="1">
    <location>
        <begin position="67"/>
        <end position="85"/>
    </location>
</feature>
<dbReference type="Proteomes" id="UP000447833">
    <property type="component" value="Unassembled WGS sequence"/>
</dbReference>
<keyword evidence="1" id="KW-0472">Membrane</keyword>
<dbReference type="AlphaFoldDB" id="A0A845F3U9"/>
<protein>
    <recommendedName>
        <fullName evidence="6">Cell wall-active antibiotics response LiaF-like C-terminal domain-containing protein</fullName>
    </recommendedName>
</protein>
<dbReference type="Pfam" id="PF22570">
    <property type="entry name" value="LiaF-TM"/>
    <property type="match status" value="1"/>
</dbReference>
<keyword evidence="1" id="KW-1133">Transmembrane helix</keyword>
<evidence type="ECO:0000256" key="1">
    <source>
        <dbReference type="SAM" id="Phobius"/>
    </source>
</evidence>
<feature type="transmembrane region" description="Helical" evidence="1">
    <location>
        <begin position="9"/>
        <end position="31"/>
    </location>
</feature>